<reference evidence="6 7" key="1">
    <citation type="submission" date="2019-03" db="EMBL/GenBank/DDBJ databases">
        <title>Genomic Encyclopedia of Archaeal and Bacterial Type Strains, Phase II (KMG-II): from individual species to whole genera.</title>
        <authorList>
            <person name="Goeker M."/>
        </authorList>
    </citation>
    <scope>NUCLEOTIDE SEQUENCE [LARGE SCALE GENOMIC DNA]</scope>
    <source>
        <strain evidence="6 7">DSM 15388</strain>
    </source>
</reference>
<evidence type="ECO:0000256" key="4">
    <source>
        <dbReference type="ARBA" id="ARBA00023002"/>
    </source>
</evidence>
<dbReference type="InterPro" id="IPR023753">
    <property type="entry name" value="FAD/NAD-binding_dom"/>
</dbReference>
<proteinExistence type="predicted"/>
<comment type="cofactor">
    <cofactor evidence="1">
        <name>FAD</name>
        <dbReference type="ChEBI" id="CHEBI:57692"/>
    </cofactor>
</comment>
<evidence type="ECO:0000256" key="1">
    <source>
        <dbReference type="ARBA" id="ARBA00001974"/>
    </source>
</evidence>
<dbReference type="SUPFAM" id="SSF51905">
    <property type="entry name" value="FAD/NAD(P)-binding domain"/>
    <property type="match status" value="2"/>
</dbReference>
<dbReference type="InterPro" id="IPR051169">
    <property type="entry name" value="NADH-Q_oxidoreductase"/>
</dbReference>
<dbReference type="OrthoDB" id="9767928at2"/>
<dbReference type="GO" id="GO:0003955">
    <property type="term" value="F:NAD(P)H dehydrogenase (quinone) activity"/>
    <property type="evidence" value="ECO:0007669"/>
    <property type="project" value="TreeGrafter"/>
</dbReference>
<organism evidence="6 7">
    <name type="scientific">Reinekea marinisedimentorum</name>
    <dbReference type="NCBI Taxonomy" id="230495"/>
    <lineage>
        <taxon>Bacteria</taxon>
        <taxon>Pseudomonadati</taxon>
        <taxon>Pseudomonadota</taxon>
        <taxon>Gammaproteobacteria</taxon>
        <taxon>Oceanospirillales</taxon>
        <taxon>Saccharospirillaceae</taxon>
        <taxon>Reinekea</taxon>
    </lineage>
</organism>
<keyword evidence="7" id="KW-1185">Reference proteome</keyword>
<evidence type="ECO:0000313" key="7">
    <source>
        <dbReference type="Proteomes" id="UP000295793"/>
    </source>
</evidence>
<feature type="domain" description="FAD/NAD(P)-binding" evidence="5">
    <location>
        <begin position="6"/>
        <end position="309"/>
    </location>
</feature>
<dbReference type="RefSeq" id="WP_132702522.1">
    <property type="nucleotide sequence ID" value="NZ_SLZR01000013.1"/>
</dbReference>
<sequence length="379" mass="41622">MGAKKHLVLIGGGHTHALLLKQWAKAPIKDVQVSVINPGKRAAYSGMLPGFVAGHYALTDLQLNIEALAKESGAKFIQAAASDIDLEQQTVGLSIGGTLSYDIASIDIGITTGLKNIEGFAEFGIAAKPLDHFAQSWHQFMKDVQQGHKRPQLAIIGGGVAGCELALAMAYALRNTAEASIEIIDRSEILAEVHPRTRQIIERKLHEQGIQMHSNTEVLRLTENHVHLQKGDNVQSLASSFTLSAAGARPYEWLSSIGNEANPFLLHEGFIQVDPYLRSTNDKVYAVGDCAHMTANPRPKAGVYAVRQAPVLYKNLVAELQGKPENRQLYQPQKDYLKLMSLGAKEAVADKLGWQFSGKLAWQLKNRIDQKFMSLFREQ</sequence>
<keyword evidence="2" id="KW-0285">Flavoprotein</keyword>
<dbReference type="GO" id="GO:0016301">
    <property type="term" value="F:kinase activity"/>
    <property type="evidence" value="ECO:0007669"/>
    <property type="project" value="UniProtKB-KW"/>
</dbReference>
<gene>
    <name evidence="6" type="ORF">BCF53_11375</name>
</gene>
<dbReference type="Proteomes" id="UP000295793">
    <property type="component" value="Unassembled WGS sequence"/>
</dbReference>
<keyword evidence="6" id="KW-0418">Kinase</keyword>
<name>A0A4R3I4W6_9GAMM</name>
<keyword evidence="6" id="KW-0808">Transferase</keyword>
<dbReference type="GO" id="GO:0019646">
    <property type="term" value="P:aerobic electron transport chain"/>
    <property type="evidence" value="ECO:0007669"/>
    <property type="project" value="TreeGrafter"/>
</dbReference>
<dbReference type="NCBIfam" id="TIGR03169">
    <property type="entry name" value="Nterm_to_SelD"/>
    <property type="match status" value="1"/>
</dbReference>
<evidence type="ECO:0000313" key="6">
    <source>
        <dbReference type="EMBL" id="TCS39029.1"/>
    </source>
</evidence>
<dbReference type="PANTHER" id="PTHR42913:SF9">
    <property type="entry name" value="SLR1591 PROTEIN"/>
    <property type="match status" value="1"/>
</dbReference>
<keyword evidence="4" id="KW-0560">Oxidoreductase</keyword>
<dbReference type="InterPro" id="IPR017584">
    <property type="entry name" value="Pyridine_nucleo_diS_OxRdtase_N"/>
</dbReference>
<dbReference type="Gene3D" id="3.50.50.100">
    <property type="match status" value="1"/>
</dbReference>
<dbReference type="InterPro" id="IPR036188">
    <property type="entry name" value="FAD/NAD-bd_sf"/>
</dbReference>
<evidence type="ECO:0000256" key="3">
    <source>
        <dbReference type="ARBA" id="ARBA00022827"/>
    </source>
</evidence>
<evidence type="ECO:0000256" key="2">
    <source>
        <dbReference type="ARBA" id="ARBA00022630"/>
    </source>
</evidence>
<evidence type="ECO:0000259" key="5">
    <source>
        <dbReference type="Pfam" id="PF07992"/>
    </source>
</evidence>
<dbReference type="Pfam" id="PF07992">
    <property type="entry name" value="Pyr_redox_2"/>
    <property type="match status" value="1"/>
</dbReference>
<keyword evidence="3" id="KW-0274">FAD</keyword>
<dbReference type="PRINTS" id="PR00368">
    <property type="entry name" value="FADPNR"/>
</dbReference>
<dbReference type="PANTHER" id="PTHR42913">
    <property type="entry name" value="APOPTOSIS-INDUCING FACTOR 1"/>
    <property type="match status" value="1"/>
</dbReference>
<dbReference type="AlphaFoldDB" id="A0A4R3I4W6"/>
<accession>A0A4R3I4W6</accession>
<protein>
    <submittedName>
        <fullName evidence="6">Selenide,water dikinase</fullName>
    </submittedName>
</protein>
<dbReference type="EMBL" id="SLZR01000013">
    <property type="protein sequence ID" value="TCS39029.1"/>
    <property type="molecule type" value="Genomic_DNA"/>
</dbReference>
<comment type="caution">
    <text evidence="6">The sequence shown here is derived from an EMBL/GenBank/DDBJ whole genome shotgun (WGS) entry which is preliminary data.</text>
</comment>